<dbReference type="Proteomes" id="UP000433876">
    <property type="component" value="Unassembled WGS sequence"/>
</dbReference>
<keyword evidence="1" id="KW-0472">Membrane</keyword>
<name>A0A8S8ZFK7_SORMA</name>
<keyword evidence="1" id="KW-0812">Transmembrane</keyword>
<dbReference type="VEuPathDB" id="FungiDB:SMAC_09709"/>
<dbReference type="AlphaFoldDB" id="A0A8S8ZFK7"/>
<gene>
    <name evidence="2" type="ORF">SMACR_09709</name>
</gene>
<evidence type="ECO:0000313" key="2">
    <source>
        <dbReference type="EMBL" id="KAA8629407.1"/>
    </source>
</evidence>
<protein>
    <submittedName>
        <fullName evidence="2">Uncharacterized protein</fullName>
    </submittedName>
</protein>
<comment type="caution">
    <text evidence="2">The sequence shown here is derived from an EMBL/GenBank/DDBJ whole genome shotgun (WGS) entry which is preliminary data.</text>
</comment>
<accession>A0A8S8ZFK7</accession>
<reference evidence="2 3" key="1">
    <citation type="submission" date="2017-07" db="EMBL/GenBank/DDBJ databases">
        <title>Genome sequence of the Sordaria macrospora wild type strain R19027.</title>
        <authorList>
            <person name="Nowrousian M."/>
            <person name="Teichert I."/>
            <person name="Kueck U."/>
        </authorList>
    </citation>
    <scope>NUCLEOTIDE SEQUENCE [LARGE SCALE GENOMIC DNA]</scope>
    <source>
        <strain evidence="2 3">R19027</strain>
        <tissue evidence="2">Mycelium</tissue>
    </source>
</reference>
<evidence type="ECO:0000313" key="3">
    <source>
        <dbReference type="Proteomes" id="UP000433876"/>
    </source>
</evidence>
<evidence type="ECO:0000256" key="1">
    <source>
        <dbReference type="SAM" id="Phobius"/>
    </source>
</evidence>
<sequence length="150" mass="16941">MCPWNNVVLRTTGEIIRMTSRDPSYWYYYPGYYYHPDDVIGGNMNMTEEQWNEMNMCCTVLAPPEFGIPSVEEEKIRREDEELRYGEYCNSELKDKKMRKKVVTAFLGPLTLEEATGKGSKKNAGSRVGPVVNGLGVMAVVVAVGGFLLI</sequence>
<organism evidence="2 3">
    <name type="scientific">Sordaria macrospora</name>
    <dbReference type="NCBI Taxonomy" id="5147"/>
    <lineage>
        <taxon>Eukaryota</taxon>
        <taxon>Fungi</taxon>
        <taxon>Dikarya</taxon>
        <taxon>Ascomycota</taxon>
        <taxon>Pezizomycotina</taxon>
        <taxon>Sordariomycetes</taxon>
        <taxon>Sordariomycetidae</taxon>
        <taxon>Sordariales</taxon>
        <taxon>Sordariaceae</taxon>
        <taxon>Sordaria</taxon>
    </lineage>
</organism>
<dbReference type="EMBL" id="NMPR01000137">
    <property type="protein sequence ID" value="KAA8629407.1"/>
    <property type="molecule type" value="Genomic_DNA"/>
</dbReference>
<feature type="transmembrane region" description="Helical" evidence="1">
    <location>
        <begin position="128"/>
        <end position="149"/>
    </location>
</feature>
<proteinExistence type="predicted"/>
<keyword evidence="1" id="KW-1133">Transmembrane helix</keyword>